<gene>
    <name evidence="1" type="ORF">SAMN04489760_1204</name>
</gene>
<dbReference type="EMBL" id="FOBS01000020">
    <property type="protein sequence ID" value="SEM52665.1"/>
    <property type="molecule type" value="Genomic_DNA"/>
</dbReference>
<sequence length="98" mass="11437">MMRCHACSKELDIIPPIGRREVCVFCGSDLHCCLNCNFYKMDAYNDCREPQAARVVEKRQSNFCDYFTFKSSPQDNQKKADEKIEDAKMKLEALFKKI</sequence>
<proteinExistence type="predicted"/>
<keyword evidence="2" id="KW-1185">Reference proteome</keyword>
<evidence type="ECO:0000313" key="2">
    <source>
        <dbReference type="Proteomes" id="UP000198744"/>
    </source>
</evidence>
<accession>A0A1H7Z327</accession>
<name>A0A1H7Z327_9BACT</name>
<organism evidence="1 2">
    <name type="scientific">Syntrophus gentianae</name>
    <dbReference type="NCBI Taxonomy" id="43775"/>
    <lineage>
        <taxon>Bacteria</taxon>
        <taxon>Pseudomonadati</taxon>
        <taxon>Thermodesulfobacteriota</taxon>
        <taxon>Syntrophia</taxon>
        <taxon>Syntrophales</taxon>
        <taxon>Syntrophaceae</taxon>
        <taxon>Syntrophus</taxon>
    </lineage>
</organism>
<protein>
    <submittedName>
        <fullName evidence="1">Uncharacterized protein</fullName>
    </submittedName>
</protein>
<evidence type="ECO:0000313" key="1">
    <source>
        <dbReference type="EMBL" id="SEM52665.1"/>
    </source>
</evidence>
<reference evidence="1 2" key="1">
    <citation type="submission" date="2016-10" db="EMBL/GenBank/DDBJ databases">
        <authorList>
            <person name="de Groot N.N."/>
        </authorList>
    </citation>
    <scope>NUCLEOTIDE SEQUENCE [LARGE SCALE GENOMIC DNA]</scope>
    <source>
        <strain evidence="1 2">DSM 8423</strain>
    </source>
</reference>
<dbReference type="AlphaFoldDB" id="A0A1H7Z327"/>
<dbReference type="Proteomes" id="UP000198744">
    <property type="component" value="Unassembled WGS sequence"/>
</dbReference>